<dbReference type="EMBL" id="CAJNRE010003689">
    <property type="protein sequence ID" value="CAF2027837.1"/>
    <property type="molecule type" value="Genomic_DNA"/>
</dbReference>
<dbReference type="AlphaFoldDB" id="A0A816DB14"/>
<evidence type="ECO:0000256" key="3">
    <source>
        <dbReference type="ARBA" id="ARBA00022833"/>
    </source>
</evidence>
<dbReference type="EMBL" id="CAJOBG010001066">
    <property type="protein sequence ID" value="CAF3890771.1"/>
    <property type="molecule type" value="Genomic_DNA"/>
</dbReference>
<dbReference type="EMBL" id="CAJOBI010002515">
    <property type="protein sequence ID" value="CAF3932347.1"/>
    <property type="molecule type" value="Genomic_DNA"/>
</dbReference>
<dbReference type="InterPro" id="IPR036855">
    <property type="entry name" value="Znf_CCCH_sf"/>
</dbReference>
<dbReference type="GO" id="GO:0008270">
    <property type="term" value="F:zinc ion binding"/>
    <property type="evidence" value="ECO:0007669"/>
    <property type="project" value="UniProtKB-KW"/>
</dbReference>
<dbReference type="PROSITE" id="PS50103">
    <property type="entry name" value="ZF_C3H1"/>
    <property type="match status" value="1"/>
</dbReference>
<evidence type="ECO:0000313" key="14">
    <source>
        <dbReference type="EMBL" id="CAF3890771.1"/>
    </source>
</evidence>
<protein>
    <recommendedName>
        <fullName evidence="5">C3H1-type domain-containing protein</fullName>
    </recommendedName>
</protein>
<dbReference type="GO" id="GO:0005689">
    <property type="term" value="C:U12-type spliceosomal complex"/>
    <property type="evidence" value="ECO:0007669"/>
    <property type="project" value="TreeGrafter"/>
</dbReference>
<evidence type="ECO:0000259" key="5">
    <source>
        <dbReference type="PROSITE" id="PS50103"/>
    </source>
</evidence>
<dbReference type="EMBL" id="CAJOBF010000791">
    <property type="protein sequence ID" value="CAF3870127.1"/>
    <property type="molecule type" value="Genomic_DNA"/>
</dbReference>
<dbReference type="SUPFAM" id="SSF57667">
    <property type="entry name" value="beta-beta-alpha zinc fingers"/>
    <property type="match status" value="1"/>
</dbReference>
<feature type="zinc finger region" description="C3H1-type" evidence="4">
    <location>
        <begin position="51"/>
        <end position="79"/>
    </location>
</feature>
<dbReference type="Proteomes" id="UP000663834">
    <property type="component" value="Unassembled WGS sequence"/>
</dbReference>
<dbReference type="InterPro" id="IPR036236">
    <property type="entry name" value="Znf_C2H2_sf"/>
</dbReference>
<accession>A0A816DB14</accession>
<evidence type="ECO:0000256" key="2">
    <source>
        <dbReference type="ARBA" id="ARBA00022771"/>
    </source>
</evidence>
<dbReference type="InterPro" id="IPR000571">
    <property type="entry name" value="Znf_CCCH"/>
</dbReference>
<dbReference type="Proteomes" id="UP000663842">
    <property type="component" value="Unassembled WGS sequence"/>
</dbReference>
<proteinExistence type="predicted"/>
<dbReference type="Proteomes" id="UP000663824">
    <property type="component" value="Unassembled WGS sequence"/>
</dbReference>
<dbReference type="SUPFAM" id="SSF90229">
    <property type="entry name" value="CCCH zinc finger"/>
    <property type="match status" value="1"/>
</dbReference>
<evidence type="ECO:0000313" key="7">
    <source>
        <dbReference type="EMBL" id="CAF1632547.1"/>
    </source>
</evidence>
<dbReference type="OrthoDB" id="2417221at2759"/>
<evidence type="ECO:0000313" key="10">
    <source>
        <dbReference type="EMBL" id="CAF2140528.1"/>
    </source>
</evidence>
<evidence type="ECO:0000313" key="6">
    <source>
        <dbReference type="EMBL" id="CAF1588858.1"/>
    </source>
</evidence>
<feature type="domain" description="C3H1-type" evidence="5">
    <location>
        <begin position="51"/>
        <end position="79"/>
    </location>
</feature>
<comment type="caution">
    <text evidence="7">The sequence shown here is derived from an EMBL/GenBank/DDBJ whole genome shotgun (WGS) entry which is preliminary data.</text>
</comment>
<gene>
    <name evidence="11" type="ORF">BYL167_LOCUS1783</name>
    <name evidence="6" type="ORF">CJN711_LOCUS33802</name>
    <name evidence="12" type="ORF">GIL414_LOCUS3260</name>
    <name evidence="7" type="ORF">KQP761_LOCUS26490</name>
    <name evidence="8" type="ORF">MBJ925_LOCUS9657</name>
    <name evidence="14" type="ORF">OVN521_LOCUS8968</name>
    <name evidence="15" type="ORF">SMN809_LOCUS8265</name>
    <name evidence="13" type="ORF">UXM345_LOCUS8877</name>
    <name evidence="9" type="ORF">WKI299_LOCUS14071</name>
    <name evidence="10" type="ORF">XDN619_LOCUS26650</name>
</gene>
<dbReference type="Proteomes" id="UP000663855">
    <property type="component" value="Unassembled WGS sequence"/>
</dbReference>
<dbReference type="Gene3D" id="3.30.160.60">
    <property type="entry name" value="Classic Zinc Finger"/>
    <property type="match status" value="1"/>
</dbReference>
<evidence type="ECO:0000256" key="4">
    <source>
        <dbReference type="PROSITE-ProRule" id="PRU00723"/>
    </source>
</evidence>
<dbReference type="Proteomes" id="UP000676336">
    <property type="component" value="Unassembled WGS sequence"/>
</dbReference>
<organism evidence="7 16">
    <name type="scientific">Rotaria magnacalcarata</name>
    <dbReference type="NCBI Taxonomy" id="392030"/>
    <lineage>
        <taxon>Eukaryota</taxon>
        <taxon>Metazoa</taxon>
        <taxon>Spiralia</taxon>
        <taxon>Gnathifera</taxon>
        <taxon>Rotifera</taxon>
        <taxon>Eurotatoria</taxon>
        <taxon>Bdelloidea</taxon>
        <taxon>Philodinida</taxon>
        <taxon>Philodinidae</taxon>
        <taxon>Rotaria</taxon>
    </lineage>
</organism>
<evidence type="ECO:0000313" key="13">
    <source>
        <dbReference type="EMBL" id="CAF3870127.1"/>
    </source>
</evidence>
<dbReference type="Proteomes" id="UP000681720">
    <property type="component" value="Unassembled WGS sequence"/>
</dbReference>
<dbReference type="PANTHER" id="PTHR16465:SF0">
    <property type="entry name" value="ZINC FINGER MATRIN-TYPE PROTEIN 5"/>
    <property type="match status" value="1"/>
</dbReference>
<dbReference type="EMBL" id="CAJOBH010000287">
    <property type="protein sequence ID" value="CAF3778004.1"/>
    <property type="molecule type" value="Genomic_DNA"/>
</dbReference>
<evidence type="ECO:0000313" key="15">
    <source>
        <dbReference type="EMBL" id="CAF3932347.1"/>
    </source>
</evidence>
<evidence type="ECO:0000256" key="1">
    <source>
        <dbReference type="ARBA" id="ARBA00022723"/>
    </source>
</evidence>
<dbReference type="EMBL" id="CAJNOW010014395">
    <property type="protein sequence ID" value="CAF1632547.1"/>
    <property type="molecule type" value="Genomic_DNA"/>
</dbReference>
<dbReference type="InterPro" id="IPR013085">
    <property type="entry name" value="U1-CZ_Znf_C2H2"/>
</dbReference>
<evidence type="ECO:0000313" key="8">
    <source>
        <dbReference type="EMBL" id="CAF2027837.1"/>
    </source>
</evidence>
<dbReference type="EMBL" id="CAJNRF010005383">
    <property type="protein sequence ID" value="CAF2070552.1"/>
    <property type="molecule type" value="Genomic_DNA"/>
</dbReference>
<dbReference type="Proteomes" id="UP000681967">
    <property type="component" value="Unassembled WGS sequence"/>
</dbReference>
<evidence type="ECO:0000313" key="11">
    <source>
        <dbReference type="EMBL" id="CAF3778004.1"/>
    </source>
</evidence>
<reference evidence="7" key="1">
    <citation type="submission" date="2021-02" db="EMBL/GenBank/DDBJ databases">
        <authorList>
            <person name="Nowell W R."/>
        </authorList>
    </citation>
    <scope>NUCLEOTIDE SEQUENCE</scope>
</reference>
<dbReference type="Proteomes" id="UP000663866">
    <property type="component" value="Unassembled WGS sequence"/>
</dbReference>
<dbReference type="Proteomes" id="UP000663887">
    <property type="component" value="Unassembled WGS sequence"/>
</dbReference>
<dbReference type="EMBL" id="CAJNOV010016343">
    <property type="protein sequence ID" value="CAF1588858.1"/>
    <property type="molecule type" value="Genomic_DNA"/>
</dbReference>
<keyword evidence="2 4" id="KW-0863">Zinc-finger</keyword>
<dbReference type="EMBL" id="CAJNRG010012469">
    <property type="protein sequence ID" value="CAF2140528.1"/>
    <property type="molecule type" value="Genomic_DNA"/>
</dbReference>
<dbReference type="Proteomes" id="UP000663856">
    <property type="component" value="Unassembled WGS sequence"/>
</dbReference>
<evidence type="ECO:0000313" key="16">
    <source>
        <dbReference type="Proteomes" id="UP000663834"/>
    </source>
</evidence>
<evidence type="ECO:0000313" key="9">
    <source>
        <dbReference type="EMBL" id="CAF2070552.1"/>
    </source>
</evidence>
<keyword evidence="3 4" id="KW-0862">Zinc</keyword>
<keyword evidence="17" id="KW-1185">Reference proteome</keyword>
<sequence length="121" mass="14481">MGRKYYCDYCDKRLPSGSNHRKSHNRGSQHINNKLLYYLRFQDPVEILINERLKTSCIKWKQSNSCLFGNNCKFSHRSNYELFQLIEQAKQNLNNQNNFDVHRWIQRKLSNESILPESLVS</sequence>
<evidence type="ECO:0000313" key="17">
    <source>
        <dbReference type="Proteomes" id="UP000663866"/>
    </source>
</evidence>
<name>A0A816DB14_9BILA</name>
<dbReference type="PANTHER" id="PTHR16465">
    <property type="entry name" value="NUCLEASE-RELATED"/>
    <property type="match status" value="1"/>
</dbReference>
<dbReference type="EMBL" id="CAJOBJ010000697">
    <property type="protein sequence ID" value="CAF3838890.1"/>
    <property type="molecule type" value="Genomic_DNA"/>
</dbReference>
<evidence type="ECO:0000313" key="12">
    <source>
        <dbReference type="EMBL" id="CAF3838890.1"/>
    </source>
</evidence>
<dbReference type="Pfam" id="PF06220">
    <property type="entry name" value="zf-U1"/>
    <property type="match status" value="1"/>
</dbReference>
<keyword evidence="1 4" id="KW-0479">Metal-binding</keyword>